<reference evidence="2" key="1">
    <citation type="journal article" date="2008" name="Nat. Genet.">
        <title>The Pristionchus pacificus genome provides a unique perspective on nematode lifestyle and parasitism.</title>
        <authorList>
            <person name="Dieterich C."/>
            <person name="Clifton S.W."/>
            <person name="Schuster L.N."/>
            <person name="Chinwalla A."/>
            <person name="Delehaunty K."/>
            <person name="Dinkelacker I."/>
            <person name="Fulton L."/>
            <person name="Fulton R."/>
            <person name="Godfrey J."/>
            <person name="Minx P."/>
            <person name="Mitreva M."/>
            <person name="Roeseler W."/>
            <person name="Tian H."/>
            <person name="Witte H."/>
            <person name="Yang S.P."/>
            <person name="Wilson R.K."/>
            <person name="Sommer R.J."/>
        </authorList>
    </citation>
    <scope>NUCLEOTIDE SEQUENCE [LARGE SCALE GENOMIC DNA]</scope>
    <source>
        <strain evidence="2">PS312</strain>
    </source>
</reference>
<sequence length="97" mass="10761">NGGDRQSPPHFTLSTMSWTAFLLPSLITLVLAAMEPDNEEPGINDKAESAKMETLAGPFQTMAIVNFCLALVFALVSCIFYTKYRSKGSDDKKKMRR</sequence>
<organism evidence="1 2">
    <name type="scientific">Pristionchus pacificus</name>
    <name type="common">Parasitic nematode worm</name>
    <dbReference type="NCBI Taxonomy" id="54126"/>
    <lineage>
        <taxon>Eukaryota</taxon>
        <taxon>Metazoa</taxon>
        <taxon>Ecdysozoa</taxon>
        <taxon>Nematoda</taxon>
        <taxon>Chromadorea</taxon>
        <taxon>Rhabditida</taxon>
        <taxon>Rhabditina</taxon>
        <taxon>Diplogasteromorpha</taxon>
        <taxon>Diplogasteroidea</taxon>
        <taxon>Neodiplogasteridae</taxon>
        <taxon>Pristionchus</taxon>
    </lineage>
</organism>
<dbReference type="EnsemblMetazoa" id="PPA14235.1">
    <property type="protein sequence ID" value="PPA14235.1"/>
    <property type="gene ID" value="WBGene00103789"/>
</dbReference>
<accession>A0A8R1UBF4</accession>
<reference evidence="1" key="2">
    <citation type="submission" date="2022-06" db="UniProtKB">
        <authorList>
            <consortium name="EnsemblMetazoa"/>
        </authorList>
    </citation>
    <scope>IDENTIFICATION</scope>
    <source>
        <strain evidence="1">PS312</strain>
    </source>
</reference>
<gene>
    <name evidence="1" type="primary">WBGene00103789</name>
</gene>
<accession>A0A2A6CT39</accession>
<evidence type="ECO:0000313" key="2">
    <source>
        <dbReference type="Proteomes" id="UP000005239"/>
    </source>
</evidence>
<proteinExistence type="predicted"/>
<protein>
    <submittedName>
        <fullName evidence="1">Uncharacterized protein</fullName>
    </submittedName>
</protein>
<dbReference type="AlphaFoldDB" id="A0A2A6CT39"/>
<evidence type="ECO:0000313" key="1">
    <source>
        <dbReference type="EnsemblMetazoa" id="PPA14235.1"/>
    </source>
</evidence>
<dbReference type="Proteomes" id="UP000005239">
    <property type="component" value="Unassembled WGS sequence"/>
</dbReference>
<name>A0A2A6CT39_PRIPA</name>
<keyword evidence="2" id="KW-1185">Reference proteome</keyword>